<keyword evidence="1" id="KW-0175">Coiled coil</keyword>
<name>A0A8H6X726_9AGAR</name>
<dbReference type="Gene3D" id="1.20.1280.50">
    <property type="match status" value="1"/>
</dbReference>
<feature type="coiled-coil region" evidence="1">
    <location>
        <begin position="10"/>
        <end position="37"/>
    </location>
</feature>
<proteinExistence type="predicted"/>
<dbReference type="Proteomes" id="UP000623467">
    <property type="component" value="Unassembled WGS sequence"/>
</dbReference>
<gene>
    <name evidence="2" type="ORF">MSAN_02344000</name>
</gene>
<dbReference type="AlphaFoldDB" id="A0A8H6X726"/>
<evidence type="ECO:0000313" key="3">
    <source>
        <dbReference type="Proteomes" id="UP000623467"/>
    </source>
</evidence>
<evidence type="ECO:0000256" key="1">
    <source>
        <dbReference type="SAM" id="Coils"/>
    </source>
</evidence>
<sequence length="482" mass="54558">MSTTVLRKHLAELDAQIAEQKNILEELEEVRTAVERELNATIYPILTLPPEITAEIFLHCLPPFANLGWWYEYDNAAPIFLGRVCRAWRDIALATPVLWSTLTITFTHKRRLSSDFIFRWLARAGKCPLSIVFRDDGEGSEIPLLTKVIQRYSLQIRYLELYTTKGQLPKLGLDMGFPLLEGASLHSEHETHDVDVDLVLFNNAPRLTEFHLDAVVPDDIARRLTLPWSQLTRYHGTIHELCLFDKLPNLIEATCSIEYRLGSTAVIHTRLASLTVSDGVGDILANLTLPALQHLDISSTDDYEELESFLIRSSPPLVSLSARGTHTYCDWARCLALVAKTLSTVSFKSPSTDFLATIFPDQDSSPLSRSTVPNLRVLTLDPVARDCRLNYQGLVRFLYSRSSRFDRLRSFRLVWDYSPFLDDDCWAGPGDTGKWDKISNHLSELMSTGLDIYLGIEEKNYAVLHESDSWRAVERGGTTGSR</sequence>
<comment type="caution">
    <text evidence="2">The sequence shown here is derived from an EMBL/GenBank/DDBJ whole genome shotgun (WGS) entry which is preliminary data.</text>
</comment>
<keyword evidence="3" id="KW-1185">Reference proteome</keyword>
<protein>
    <submittedName>
        <fullName evidence="2">F-box domain-containing protein</fullName>
    </submittedName>
</protein>
<reference evidence="2" key="1">
    <citation type="submission" date="2020-05" db="EMBL/GenBank/DDBJ databases">
        <title>Mycena genomes resolve the evolution of fungal bioluminescence.</title>
        <authorList>
            <person name="Tsai I.J."/>
        </authorList>
    </citation>
    <scope>NUCLEOTIDE SEQUENCE</scope>
    <source>
        <strain evidence="2">160909Yilan</strain>
    </source>
</reference>
<accession>A0A8H6X726</accession>
<evidence type="ECO:0000313" key="2">
    <source>
        <dbReference type="EMBL" id="KAF7335332.1"/>
    </source>
</evidence>
<dbReference type="OrthoDB" id="3038587at2759"/>
<dbReference type="EMBL" id="JACAZH010000041">
    <property type="protein sequence ID" value="KAF7335332.1"/>
    <property type="molecule type" value="Genomic_DNA"/>
</dbReference>
<organism evidence="2 3">
    <name type="scientific">Mycena sanguinolenta</name>
    <dbReference type="NCBI Taxonomy" id="230812"/>
    <lineage>
        <taxon>Eukaryota</taxon>
        <taxon>Fungi</taxon>
        <taxon>Dikarya</taxon>
        <taxon>Basidiomycota</taxon>
        <taxon>Agaricomycotina</taxon>
        <taxon>Agaricomycetes</taxon>
        <taxon>Agaricomycetidae</taxon>
        <taxon>Agaricales</taxon>
        <taxon>Marasmiineae</taxon>
        <taxon>Mycenaceae</taxon>
        <taxon>Mycena</taxon>
    </lineage>
</organism>